<dbReference type="GO" id="GO:0003700">
    <property type="term" value="F:DNA-binding transcription factor activity"/>
    <property type="evidence" value="ECO:0007669"/>
    <property type="project" value="InterPro"/>
</dbReference>
<dbReference type="InterPro" id="IPR020449">
    <property type="entry name" value="Tscrpt_reg_AraC-type_HTH"/>
</dbReference>
<dbReference type="SUPFAM" id="SSF46689">
    <property type="entry name" value="Homeodomain-like"/>
    <property type="match status" value="2"/>
</dbReference>
<dbReference type="SUPFAM" id="SSF51215">
    <property type="entry name" value="Regulatory protein AraC"/>
    <property type="match status" value="1"/>
</dbReference>
<dbReference type="PROSITE" id="PS00041">
    <property type="entry name" value="HTH_ARAC_FAMILY_1"/>
    <property type="match status" value="1"/>
</dbReference>
<dbReference type="InterPro" id="IPR009057">
    <property type="entry name" value="Homeodomain-like_sf"/>
</dbReference>
<dbReference type="InterPro" id="IPR018062">
    <property type="entry name" value="HTH_AraC-typ_CS"/>
</dbReference>
<evidence type="ECO:0000259" key="5">
    <source>
        <dbReference type="PROSITE" id="PS01124"/>
    </source>
</evidence>
<dbReference type="InterPro" id="IPR003313">
    <property type="entry name" value="AraC-bd"/>
</dbReference>
<dbReference type="EMBL" id="JAENIL010000002">
    <property type="protein sequence ID" value="MBK1875510.1"/>
    <property type="molecule type" value="Genomic_DNA"/>
</dbReference>
<dbReference type="PRINTS" id="PR00032">
    <property type="entry name" value="HTHARAC"/>
</dbReference>
<proteinExistence type="predicted"/>
<comment type="caution">
    <text evidence="6">The sequence shown here is derived from an EMBL/GenBank/DDBJ whole genome shotgun (WGS) entry which is preliminary data.</text>
</comment>
<reference evidence="6" key="1">
    <citation type="submission" date="2021-01" db="EMBL/GenBank/DDBJ databases">
        <title>Modified the classification status of verrucomicrobia.</title>
        <authorList>
            <person name="Feng X."/>
        </authorList>
    </citation>
    <scope>NUCLEOTIDE SEQUENCE</scope>
    <source>
        <strain evidence="6">KCTC 13126</strain>
    </source>
</reference>
<evidence type="ECO:0000313" key="7">
    <source>
        <dbReference type="Proteomes" id="UP000617628"/>
    </source>
</evidence>
<keyword evidence="1" id="KW-0805">Transcription regulation</keyword>
<keyword evidence="7" id="KW-1185">Reference proteome</keyword>
<dbReference type="RefSeq" id="WP_200353727.1">
    <property type="nucleotide sequence ID" value="NZ_JAENIL010000002.1"/>
</dbReference>
<keyword evidence="2" id="KW-0238">DNA-binding</keyword>
<protein>
    <submittedName>
        <fullName evidence="6">Helix-turn-helix domain-containing protein</fullName>
    </submittedName>
</protein>
<keyword evidence="3" id="KW-0010">Activator</keyword>
<name>A0A934VP69_9BACT</name>
<dbReference type="Proteomes" id="UP000617628">
    <property type="component" value="Unassembled WGS sequence"/>
</dbReference>
<organism evidence="6 7">
    <name type="scientific">Pelagicoccus mobilis</name>
    <dbReference type="NCBI Taxonomy" id="415221"/>
    <lineage>
        <taxon>Bacteria</taxon>
        <taxon>Pseudomonadati</taxon>
        <taxon>Verrucomicrobiota</taxon>
        <taxon>Opitutia</taxon>
        <taxon>Puniceicoccales</taxon>
        <taxon>Pelagicoccaceae</taxon>
        <taxon>Pelagicoccus</taxon>
    </lineage>
</organism>
<feature type="domain" description="HTH araC/xylS-type" evidence="5">
    <location>
        <begin position="182"/>
        <end position="280"/>
    </location>
</feature>
<dbReference type="InterPro" id="IPR050204">
    <property type="entry name" value="AraC_XylS_family_regulators"/>
</dbReference>
<dbReference type="Pfam" id="PF12833">
    <property type="entry name" value="HTH_18"/>
    <property type="match status" value="1"/>
</dbReference>
<evidence type="ECO:0000256" key="1">
    <source>
        <dbReference type="ARBA" id="ARBA00023015"/>
    </source>
</evidence>
<dbReference type="GO" id="GO:0043565">
    <property type="term" value="F:sequence-specific DNA binding"/>
    <property type="evidence" value="ECO:0007669"/>
    <property type="project" value="InterPro"/>
</dbReference>
<dbReference type="PANTHER" id="PTHR46796">
    <property type="entry name" value="HTH-TYPE TRANSCRIPTIONAL ACTIVATOR RHAS-RELATED"/>
    <property type="match status" value="1"/>
</dbReference>
<dbReference type="Pfam" id="PF02311">
    <property type="entry name" value="AraC_binding"/>
    <property type="match status" value="1"/>
</dbReference>
<evidence type="ECO:0000313" key="6">
    <source>
        <dbReference type="EMBL" id="MBK1875510.1"/>
    </source>
</evidence>
<dbReference type="AlphaFoldDB" id="A0A934VP69"/>
<dbReference type="SMART" id="SM00342">
    <property type="entry name" value="HTH_ARAC"/>
    <property type="match status" value="1"/>
</dbReference>
<evidence type="ECO:0000256" key="2">
    <source>
        <dbReference type="ARBA" id="ARBA00023125"/>
    </source>
</evidence>
<evidence type="ECO:0000256" key="4">
    <source>
        <dbReference type="ARBA" id="ARBA00023163"/>
    </source>
</evidence>
<dbReference type="InterPro" id="IPR037923">
    <property type="entry name" value="HTH-like"/>
</dbReference>
<dbReference type="Gene3D" id="1.10.10.60">
    <property type="entry name" value="Homeodomain-like"/>
    <property type="match status" value="2"/>
</dbReference>
<keyword evidence="4" id="KW-0804">Transcription</keyword>
<evidence type="ECO:0000256" key="3">
    <source>
        <dbReference type="ARBA" id="ARBA00023159"/>
    </source>
</evidence>
<dbReference type="PROSITE" id="PS01124">
    <property type="entry name" value="HTH_ARAC_FAMILY_2"/>
    <property type="match status" value="1"/>
</dbReference>
<sequence length="283" mass="32361">MSNAPVTRRVLEAYFFSEDESEEGIRLRELTREERGPYFHLDARDEIDDYVVAYVISGEGEVAFSGDTWKLEPGAVLVRDLREPFSLWTSGESTLTMLRVSYAGNEAGKWNERCLRSLRGAWRLSNSDAIFSSFQSIFEECKQGGVHRDEICLMLLKTLFLKVAEGSVIRSQAEWRAHETFSRCREYLKEHYMKTDSAEEAAASAGVSHTHMCRLFKRFWGTSPHSYLLKLRMADASQVLLEGDTKLEDLAIRYGYSDPFSFSKAFKRATGLSPQMFRDAHSL</sequence>
<accession>A0A934VP69</accession>
<dbReference type="InterPro" id="IPR018060">
    <property type="entry name" value="HTH_AraC"/>
</dbReference>
<gene>
    <name evidence="6" type="ORF">JIN87_01455</name>
</gene>